<reference evidence="2 3" key="1">
    <citation type="journal article" date="2023" name="Microbiol. Resour. Announc.">
        <title>Complete Genome Sequence of Imperialibacter roseus strain P4T.</title>
        <authorList>
            <person name="Tizabi D.R."/>
            <person name="Bachvaroff T."/>
            <person name="Hill R.T."/>
        </authorList>
    </citation>
    <scope>NUCLEOTIDE SEQUENCE [LARGE SCALE GENOMIC DNA]</scope>
    <source>
        <strain evidence="2 3">P4T</strain>
    </source>
</reference>
<dbReference type="EMBL" id="CP136051">
    <property type="protein sequence ID" value="WOK05085.1"/>
    <property type="molecule type" value="Genomic_DNA"/>
</dbReference>
<dbReference type="InterPro" id="IPR015946">
    <property type="entry name" value="KH_dom-like_a/b"/>
</dbReference>
<evidence type="ECO:0000313" key="2">
    <source>
        <dbReference type="EMBL" id="WOK05085.1"/>
    </source>
</evidence>
<dbReference type="InterPro" id="IPR003718">
    <property type="entry name" value="OsmC/Ohr_fam"/>
</dbReference>
<proteinExistence type="predicted"/>
<sequence length="156" mass="17467">MAKTHHYQSTVRWTGNKGTGTSGYRDYERSHTVSIDGKPDILTSADPSFRGDKSRHNPEELFLSSLSSCHMLWFLHLCSDAGIVVTDYADNAEGTMVENPDGSGQFSEVVLRPAVTITDAARVDETQRLHHKANEMCFIARSVNFKVRHEPSVRML</sequence>
<evidence type="ECO:0000313" key="3">
    <source>
        <dbReference type="Proteomes" id="UP001302349"/>
    </source>
</evidence>
<dbReference type="Proteomes" id="UP001302349">
    <property type="component" value="Chromosome"/>
</dbReference>
<protein>
    <submittedName>
        <fullName evidence="2">OsmC family protein</fullName>
    </submittedName>
</protein>
<dbReference type="RefSeq" id="WP_317487878.1">
    <property type="nucleotide sequence ID" value="NZ_CP136051.1"/>
</dbReference>
<evidence type="ECO:0000256" key="1">
    <source>
        <dbReference type="SAM" id="MobiDB-lite"/>
    </source>
</evidence>
<dbReference type="InterPro" id="IPR036102">
    <property type="entry name" value="OsmC/Ohrsf"/>
</dbReference>
<accession>A0ABZ0IJ80</accession>
<dbReference type="PANTHER" id="PTHR42830:SF2">
    <property type="entry name" value="OSMC_OHR FAMILY PROTEIN"/>
    <property type="match status" value="1"/>
</dbReference>
<feature type="region of interest" description="Disordered" evidence="1">
    <location>
        <begin position="1"/>
        <end position="26"/>
    </location>
</feature>
<dbReference type="Pfam" id="PF02566">
    <property type="entry name" value="OsmC"/>
    <property type="match status" value="1"/>
</dbReference>
<dbReference type="Gene3D" id="3.30.300.20">
    <property type="match status" value="1"/>
</dbReference>
<organism evidence="2 3">
    <name type="scientific">Imperialibacter roseus</name>
    <dbReference type="NCBI Taxonomy" id="1324217"/>
    <lineage>
        <taxon>Bacteria</taxon>
        <taxon>Pseudomonadati</taxon>
        <taxon>Bacteroidota</taxon>
        <taxon>Cytophagia</taxon>
        <taxon>Cytophagales</taxon>
        <taxon>Flammeovirgaceae</taxon>
        <taxon>Imperialibacter</taxon>
    </lineage>
</organism>
<dbReference type="PANTHER" id="PTHR42830">
    <property type="entry name" value="OSMOTICALLY INDUCIBLE FAMILY PROTEIN"/>
    <property type="match status" value="1"/>
</dbReference>
<dbReference type="SUPFAM" id="SSF82784">
    <property type="entry name" value="OsmC-like"/>
    <property type="match status" value="1"/>
</dbReference>
<gene>
    <name evidence="2" type="ORF">RT717_18545</name>
</gene>
<name>A0ABZ0IJ80_9BACT</name>
<keyword evidence="3" id="KW-1185">Reference proteome</keyword>
<dbReference type="InterPro" id="IPR052707">
    <property type="entry name" value="OsmC_Ohr_Peroxiredoxin"/>
</dbReference>